<dbReference type="Gene3D" id="3.40.50.300">
    <property type="entry name" value="P-loop containing nucleotide triphosphate hydrolases"/>
    <property type="match status" value="2"/>
</dbReference>
<dbReference type="InterPro" id="IPR003593">
    <property type="entry name" value="AAA+_ATPase"/>
</dbReference>
<keyword evidence="2" id="KW-0547">Nucleotide-binding</keyword>
<dbReference type="EMBL" id="UINC01009710">
    <property type="protein sequence ID" value="SVA43491.1"/>
    <property type="molecule type" value="Genomic_DNA"/>
</dbReference>
<feature type="domain" description="ABC transporter" evidence="4">
    <location>
        <begin position="244"/>
        <end position="494"/>
    </location>
</feature>
<reference evidence="5" key="1">
    <citation type="submission" date="2018-05" db="EMBL/GenBank/DDBJ databases">
        <authorList>
            <person name="Lanie J.A."/>
            <person name="Ng W.-L."/>
            <person name="Kazmierczak K.M."/>
            <person name="Andrzejewski T.M."/>
            <person name="Davidsen T.M."/>
            <person name="Wayne K.J."/>
            <person name="Tettelin H."/>
            <person name="Glass J.I."/>
            <person name="Rusch D."/>
            <person name="Podicherti R."/>
            <person name="Tsui H.-C.T."/>
            <person name="Winkler M.E."/>
        </authorList>
    </citation>
    <scope>NUCLEOTIDE SEQUENCE</scope>
</reference>
<dbReference type="GO" id="GO:0055085">
    <property type="term" value="P:transmembrane transport"/>
    <property type="evidence" value="ECO:0007669"/>
    <property type="project" value="UniProtKB-ARBA"/>
</dbReference>
<protein>
    <recommendedName>
        <fullName evidence="4">ABC transporter domain-containing protein</fullName>
    </recommendedName>
</protein>
<evidence type="ECO:0000256" key="1">
    <source>
        <dbReference type="ARBA" id="ARBA00022448"/>
    </source>
</evidence>
<dbReference type="CDD" id="cd03257">
    <property type="entry name" value="ABC_NikE_OppD_transporters"/>
    <property type="match status" value="2"/>
</dbReference>
<dbReference type="PANTHER" id="PTHR43776:SF8">
    <property type="entry name" value="ABC TRANSPORTER, ATP-BINDING PROTEIN"/>
    <property type="match status" value="1"/>
</dbReference>
<dbReference type="InterPro" id="IPR050319">
    <property type="entry name" value="ABC_transp_ATP-bind"/>
</dbReference>
<keyword evidence="3" id="KW-0067">ATP-binding</keyword>
<dbReference type="SMART" id="SM00382">
    <property type="entry name" value="AAA"/>
    <property type="match status" value="2"/>
</dbReference>
<evidence type="ECO:0000256" key="3">
    <source>
        <dbReference type="ARBA" id="ARBA00022840"/>
    </source>
</evidence>
<dbReference type="PROSITE" id="PS00211">
    <property type="entry name" value="ABC_TRANSPORTER_1"/>
    <property type="match status" value="2"/>
</dbReference>
<feature type="domain" description="ABC transporter" evidence="4">
    <location>
        <begin position="2"/>
        <end position="215"/>
    </location>
</feature>
<dbReference type="InterPro" id="IPR013563">
    <property type="entry name" value="Oligopep_ABC_C"/>
</dbReference>
<dbReference type="AlphaFoldDB" id="A0A381VTV8"/>
<dbReference type="Pfam" id="PF08352">
    <property type="entry name" value="oligo_HPY"/>
    <property type="match status" value="1"/>
</dbReference>
<dbReference type="SUPFAM" id="SSF52540">
    <property type="entry name" value="P-loop containing nucleoside triphosphate hydrolases"/>
    <property type="match status" value="2"/>
</dbReference>
<dbReference type="InterPro" id="IPR003439">
    <property type="entry name" value="ABC_transporter-like_ATP-bd"/>
</dbReference>
<dbReference type="GO" id="GO:0005524">
    <property type="term" value="F:ATP binding"/>
    <property type="evidence" value="ECO:0007669"/>
    <property type="project" value="UniProtKB-KW"/>
</dbReference>
<dbReference type="PROSITE" id="PS50893">
    <property type="entry name" value="ABC_TRANSPORTER_2"/>
    <property type="match status" value="2"/>
</dbReference>
<proteinExistence type="predicted"/>
<dbReference type="GO" id="GO:0015833">
    <property type="term" value="P:peptide transport"/>
    <property type="evidence" value="ECO:0007669"/>
    <property type="project" value="InterPro"/>
</dbReference>
<dbReference type="InterPro" id="IPR027417">
    <property type="entry name" value="P-loop_NTPase"/>
</dbReference>
<organism evidence="5">
    <name type="scientific">marine metagenome</name>
    <dbReference type="NCBI Taxonomy" id="408172"/>
    <lineage>
        <taxon>unclassified sequences</taxon>
        <taxon>metagenomes</taxon>
        <taxon>ecological metagenomes</taxon>
    </lineage>
</organism>
<evidence type="ECO:0000256" key="2">
    <source>
        <dbReference type="ARBA" id="ARBA00022741"/>
    </source>
</evidence>
<evidence type="ECO:0000313" key="5">
    <source>
        <dbReference type="EMBL" id="SVA43491.1"/>
    </source>
</evidence>
<keyword evidence="1" id="KW-0813">Transport</keyword>
<evidence type="ECO:0000259" key="4">
    <source>
        <dbReference type="PROSITE" id="PS50893"/>
    </source>
</evidence>
<sequence length="519" mass="57797">MVGESGSGKSTVVQAILRTLPPPAVITSGSITIHDKDILSLSPSEVMGYRWKQISIVMQSALNALNPVLTIRDQIRDVLEIHSGLTKDPADKRIQELLSLIDIDVTRLDSYPHQLSGGMRQRIVLAIALALMPPLIIMDEPTTALDVIVEREILSKIIELRKQLGFTILFITHDLNLLLEFADRIGVMRAGCLVELDHAQTIRQGGKHAYTQKLIGSLPVASGPRKKGLLSRPENQDFGDHPILEVQYMSKSFPVSGFFRPKVIEAVQDVSFQVFPGEIVGLVGESGSGKSTIAKLITRLIRPTAGDILLKGTSTQVSEARRVSLEYRRKVQMIFQDPFGSLNSIHTVYHHLARPLLRHRLKSQEEVFDYIVEMLETVELIPGDVFAKKFPHEMSGGERQRVAIARTLSLGPELIVADEPTSMLDVSIRMEILEILAQMRIKKNLAIIFITHDLASARYLADRIIVLQHGSIVEQGLAEDLIQSPKEEYTQQLVQAASPGWLETLSFDENTKEKDENNV</sequence>
<dbReference type="PANTHER" id="PTHR43776">
    <property type="entry name" value="TRANSPORT ATP-BINDING PROTEIN"/>
    <property type="match status" value="1"/>
</dbReference>
<dbReference type="GO" id="GO:0016887">
    <property type="term" value="F:ATP hydrolysis activity"/>
    <property type="evidence" value="ECO:0007669"/>
    <property type="project" value="InterPro"/>
</dbReference>
<dbReference type="InterPro" id="IPR017871">
    <property type="entry name" value="ABC_transporter-like_CS"/>
</dbReference>
<gene>
    <name evidence="5" type="ORF">METZ01_LOCUS96345</name>
</gene>
<accession>A0A381VTV8</accession>
<dbReference type="Pfam" id="PF00005">
    <property type="entry name" value="ABC_tran"/>
    <property type="match status" value="2"/>
</dbReference>
<name>A0A381VTV8_9ZZZZ</name>